<protein>
    <submittedName>
        <fullName evidence="3">Amp dependent CoA ligase</fullName>
    </submittedName>
</protein>
<dbReference type="Gene3D" id="3.40.50.12780">
    <property type="entry name" value="N-terminal domain of ligase-like"/>
    <property type="match status" value="1"/>
</dbReference>
<dbReference type="InterPro" id="IPR020845">
    <property type="entry name" value="AMP-binding_CS"/>
</dbReference>
<dbReference type="InterPro" id="IPR045851">
    <property type="entry name" value="AMP-bd_C_sf"/>
</dbReference>
<comment type="caution">
    <text evidence="3">The sequence shown here is derived from an EMBL/GenBank/DDBJ whole genome shotgun (WGS) entry which is preliminary data.</text>
</comment>
<dbReference type="InterPro" id="IPR000873">
    <property type="entry name" value="AMP-dep_synth/lig_dom"/>
</dbReference>
<name>A0AAD4MDB0_9AGAM</name>
<gene>
    <name evidence="3" type="ORF">B0F90DRAFT_1681681</name>
</gene>
<dbReference type="EMBL" id="WTXG01000001">
    <property type="protein sequence ID" value="KAI0308291.1"/>
    <property type="molecule type" value="Genomic_DNA"/>
</dbReference>
<dbReference type="PANTHER" id="PTHR24096">
    <property type="entry name" value="LONG-CHAIN-FATTY-ACID--COA LIGASE"/>
    <property type="match status" value="1"/>
</dbReference>
<reference evidence="3" key="1">
    <citation type="journal article" date="2022" name="New Phytol.">
        <title>Evolutionary transition to the ectomycorrhizal habit in the genomes of a hyperdiverse lineage of mushroom-forming fungi.</title>
        <authorList>
            <person name="Looney B."/>
            <person name="Miyauchi S."/>
            <person name="Morin E."/>
            <person name="Drula E."/>
            <person name="Courty P.E."/>
            <person name="Kohler A."/>
            <person name="Kuo A."/>
            <person name="LaButti K."/>
            <person name="Pangilinan J."/>
            <person name="Lipzen A."/>
            <person name="Riley R."/>
            <person name="Andreopoulos W."/>
            <person name="He G."/>
            <person name="Johnson J."/>
            <person name="Nolan M."/>
            <person name="Tritt A."/>
            <person name="Barry K.W."/>
            <person name="Grigoriev I.V."/>
            <person name="Nagy L.G."/>
            <person name="Hibbett D."/>
            <person name="Henrissat B."/>
            <person name="Matheny P.B."/>
            <person name="Labbe J."/>
            <person name="Martin F.M."/>
        </authorList>
    </citation>
    <scope>NUCLEOTIDE SEQUENCE</scope>
    <source>
        <strain evidence="3">BPL690</strain>
    </source>
</reference>
<evidence type="ECO:0000313" key="3">
    <source>
        <dbReference type="EMBL" id="KAI0308291.1"/>
    </source>
</evidence>
<evidence type="ECO:0000313" key="4">
    <source>
        <dbReference type="Proteomes" id="UP001203297"/>
    </source>
</evidence>
<feature type="domain" description="AMP-dependent synthetase/ligase" evidence="1">
    <location>
        <begin position="55"/>
        <end position="399"/>
    </location>
</feature>
<dbReference type="GO" id="GO:0016405">
    <property type="term" value="F:CoA-ligase activity"/>
    <property type="evidence" value="ECO:0007669"/>
    <property type="project" value="TreeGrafter"/>
</dbReference>
<keyword evidence="4" id="KW-1185">Reference proteome</keyword>
<dbReference type="InterPro" id="IPR042099">
    <property type="entry name" value="ANL_N_sf"/>
</dbReference>
<dbReference type="PROSITE" id="PS00455">
    <property type="entry name" value="AMP_BINDING"/>
    <property type="match status" value="1"/>
</dbReference>
<dbReference type="InterPro" id="IPR025110">
    <property type="entry name" value="AMP-bd_C"/>
</dbReference>
<dbReference type="Proteomes" id="UP001203297">
    <property type="component" value="Unassembled WGS sequence"/>
</dbReference>
<keyword evidence="3" id="KW-0436">Ligase</keyword>
<accession>A0AAD4MDB0</accession>
<proteinExistence type="predicted"/>
<organism evidence="3 4">
    <name type="scientific">Multifurca ochricompacta</name>
    <dbReference type="NCBI Taxonomy" id="376703"/>
    <lineage>
        <taxon>Eukaryota</taxon>
        <taxon>Fungi</taxon>
        <taxon>Dikarya</taxon>
        <taxon>Basidiomycota</taxon>
        <taxon>Agaricomycotina</taxon>
        <taxon>Agaricomycetes</taxon>
        <taxon>Russulales</taxon>
        <taxon>Russulaceae</taxon>
        <taxon>Multifurca</taxon>
    </lineage>
</organism>
<dbReference type="SUPFAM" id="SSF56801">
    <property type="entry name" value="Acetyl-CoA synthetase-like"/>
    <property type="match status" value="1"/>
</dbReference>
<dbReference type="Pfam" id="PF13193">
    <property type="entry name" value="AMP-binding_C"/>
    <property type="match status" value="1"/>
</dbReference>
<dbReference type="Gene3D" id="3.30.300.30">
    <property type="match status" value="1"/>
</dbReference>
<evidence type="ECO:0000259" key="2">
    <source>
        <dbReference type="Pfam" id="PF13193"/>
    </source>
</evidence>
<dbReference type="PANTHER" id="PTHR24096:SF422">
    <property type="entry name" value="BCDNA.GH02901"/>
    <property type="match status" value="1"/>
</dbReference>
<sequence>MTEFVSPERYLPHIPDDLTLVQFILDSTHECRPVRPKGVPWLVEDATGRKIGEEEIRTRVFGLANALSLKWGILCIFAPNNVDYPTVIWAAHRLGAIVTGANPGYTPEELAYQISATKAAVLIAHPDSLDNAIKAAQQAGISLDRVIPLNTVHGAGPAIAPDLHELIAYGLGRQPNFTERKLDPGEGKTKIAFLSFSSGTTGRPKAVEIPHHSPIANIIQMATWWKPNDESIPLERRRVRAGDVSLADIYGLVVNLSVVVIPKFDFVKFLESIVRHKATHLLVVPPMVVLLCKHPATKNYDLSHVRLLFCGAAPLSEALIENTMKLLPQAVIGQGYGLTETCTSVAMVPLTQKVGIIGSAGQLIPGVRARVLKQDGTPANIGEPGELVVKAPSLALRYLNDEKRKWLHTGDEVIIDKNDNVFIVDRIKEIMKVRGFQVAPAELEGHLLRHPDVADTCVVGVPDEYSGEVPFAFVVLSAASSKRASRSGADAEEVKASILKHVADHKAPYKRLAGGVEFVETIPKNASGKLLRRFLRDKAASLSKNVLMSSLT</sequence>
<feature type="domain" description="AMP-binding enzyme C-terminal" evidence="2">
    <location>
        <begin position="442"/>
        <end position="529"/>
    </location>
</feature>
<dbReference type="AlphaFoldDB" id="A0AAD4MDB0"/>
<evidence type="ECO:0000259" key="1">
    <source>
        <dbReference type="Pfam" id="PF00501"/>
    </source>
</evidence>
<dbReference type="Pfam" id="PF00501">
    <property type="entry name" value="AMP-binding"/>
    <property type="match status" value="1"/>
</dbReference>